<dbReference type="EMBL" id="QBKU01000020">
    <property type="protein sequence ID" value="PTX61892.1"/>
    <property type="molecule type" value="Genomic_DNA"/>
</dbReference>
<dbReference type="AlphaFoldDB" id="A0A2T6C0R8"/>
<organism evidence="1 2">
    <name type="scientific">Sulfitobacter mediterraneus</name>
    <dbReference type="NCBI Taxonomy" id="83219"/>
    <lineage>
        <taxon>Bacteria</taxon>
        <taxon>Pseudomonadati</taxon>
        <taxon>Pseudomonadota</taxon>
        <taxon>Alphaproteobacteria</taxon>
        <taxon>Rhodobacterales</taxon>
        <taxon>Roseobacteraceae</taxon>
        <taxon>Sulfitobacter</taxon>
    </lineage>
</organism>
<evidence type="ECO:0000313" key="1">
    <source>
        <dbReference type="EMBL" id="PTX61892.1"/>
    </source>
</evidence>
<name>A0A2T6C0R8_9RHOB</name>
<evidence type="ECO:0000313" key="2">
    <source>
        <dbReference type="Proteomes" id="UP000244092"/>
    </source>
</evidence>
<protein>
    <submittedName>
        <fullName evidence="1">Uncharacterized protein</fullName>
    </submittedName>
</protein>
<accession>A0A2T6C0R8</accession>
<gene>
    <name evidence="1" type="ORF">C8N31_12013</name>
</gene>
<dbReference type="Proteomes" id="UP000244092">
    <property type="component" value="Unassembled WGS sequence"/>
</dbReference>
<reference evidence="1 2" key="1">
    <citation type="submission" date="2018-04" db="EMBL/GenBank/DDBJ databases">
        <title>Genomic Encyclopedia of Archaeal and Bacterial Type Strains, Phase II (KMG-II): from individual species to whole genera.</title>
        <authorList>
            <person name="Goeker M."/>
        </authorList>
    </citation>
    <scope>NUCLEOTIDE SEQUENCE [LARGE SCALE GENOMIC DNA]</scope>
    <source>
        <strain evidence="1 2">DSM 12244</strain>
    </source>
</reference>
<proteinExistence type="predicted"/>
<sequence length="68" mass="7406">MPAARLTKASVRNAILGVTESGLQPSSMEFLADGSMRFEFYESGLVSNVGSFANLDHDQEPLSWEEAI</sequence>
<comment type="caution">
    <text evidence="1">The sequence shown here is derived from an EMBL/GenBank/DDBJ whole genome shotgun (WGS) entry which is preliminary data.</text>
</comment>